<organism evidence="9 10">
    <name type="scientific">Digitaria exilis</name>
    <dbReference type="NCBI Taxonomy" id="1010633"/>
    <lineage>
        <taxon>Eukaryota</taxon>
        <taxon>Viridiplantae</taxon>
        <taxon>Streptophyta</taxon>
        <taxon>Embryophyta</taxon>
        <taxon>Tracheophyta</taxon>
        <taxon>Spermatophyta</taxon>
        <taxon>Magnoliopsida</taxon>
        <taxon>Liliopsida</taxon>
        <taxon>Poales</taxon>
        <taxon>Poaceae</taxon>
        <taxon>PACMAD clade</taxon>
        <taxon>Panicoideae</taxon>
        <taxon>Panicodae</taxon>
        <taxon>Paniceae</taxon>
        <taxon>Anthephorinae</taxon>
        <taxon>Digitaria</taxon>
    </lineage>
</organism>
<dbReference type="CDD" id="cd14798">
    <property type="entry name" value="RX-CC_like"/>
    <property type="match status" value="1"/>
</dbReference>
<accession>A0A835B9B5</accession>
<dbReference type="InterPro" id="IPR041118">
    <property type="entry name" value="Rx_N"/>
</dbReference>
<evidence type="ECO:0000259" key="8">
    <source>
        <dbReference type="Pfam" id="PF23559"/>
    </source>
</evidence>
<feature type="domain" description="Disease resistance protein winged helix" evidence="8">
    <location>
        <begin position="311"/>
        <end position="396"/>
    </location>
</feature>
<dbReference type="InterPro" id="IPR036388">
    <property type="entry name" value="WH-like_DNA-bd_sf"/>
</dbReference>
<dbReference type="PANTHER" id="PTHR23155">
    <property type="entry name" value="DISEASE RESISTANCE PROTEIN RP"/>
    <property type="match status" value="1"/>
</dbReference>
<evidence type="ECO:0000256" key="3">
    <source>
        <dbReference type="ARBA" id="ARBA00022737"/>
    </source>
</evidence>
<dbReference type="FunFam" id="1.10.10.10:FF:000322">
    <property type="entry name" value="Probable disease resistance protein At1g63360"/>
    <property type="match status" value="1"/>
</dbReference>
<sequence>MDIATGAMNTLLPKLVDLVMGEYRLQKGVSKEIKELEKELESMNAALRHLTEMPPDQLDELTKIWASDVRELSYDIEDNVDTFMLRCNKGYGEHTNKAKTNHQIHNIIKDIMVQAKIISERRDRYNVGNIASRPNTVAAVDPRLEAMYRNATELVGIHRPKNELAKRIFDQECSSRKQPYIISIVGFGGLGKTTQYVGGDVYKLEPLSNYDSKLLLNKRIFDAEDGCPPSLREVTGKILKKCGGVPLAIISTASLLASKPRHLQEWEKVKNSIGFGLEKNPDVEKMKNLLCLSYNDLQPHFKTCLLYLSKYPEDTTIRKDVLVLSWLAEGFITHHGEPSGKSLQEIGEGYFNELINRSLIQPVYNNNPFNNYNTLDMISETEVHACQVHDMMLELINQLSAEEGFVTTLLSDGQQASTTPVQRRKIRRLSLHNSSKS</sequence>
<evidence type="ECO:0000256" key="1">
    <source>
        <dbReference type="ARBA" id="ARBA00008894"/>
    </source>
</evidence>
<evidence type="ECO:0000259" key="7">
    <source>
        <dbReference type="Pfam" id="PF18052"/>
    </source>
</evidence>
<dbReference type="Pfam" id="PF23559">
    <property type="entry name" value="WHD_DRP"/>
    <property type="match status" value="1"/>
</dbReference>
<dbReference type="Gene3D" id="1.10.8.430">
    <property type="entry name" value="Helical domain of apoptotic protease-activating factors"/>
    <property type="match status" value="1"/>
</dbReference>
<name>A0A835B9B5_9POAL</name>
<feature type="coiled-coil region" evidence="6">
    <location>
        <begin position="26"/>
        <end position="53"/>
    </location>
</feature>
<keyword evidence="10" id="KW-1185">Reference proteome</keyword>
<proteinExistence type="inferred from homology"/>
<keyword evidence="2" id="KW-0433">Leucine-rich repeat</keyword>
<dbReference type="GO" id="GO:0042742">
    <property type="term" value="P:defense response to bacterium"/>
    <property type="evidence" value="ECO:0007669"/>
    <property type="project" value="UniProtKB-ARBA"/>
</dbReference>
<dbReference type="Gene3D" id="1.10.10.10">
    <property type="entry name" value="Winged helix-like DNA-binding domain superfamily/Winged helix DNA-binding domain"/>
    <property type="match status" value="1"/>
</dbReference>
<dbReference type="EMBL" id="JACEFO010001972">
    <property type="protein sequence ID" value="KAF8690505.1"/>
    <property type="molecule type" value="Genomic_DNA"/>
</dbReference>
<keyword evidence="6" id="KW-0175">Coiled coil</keyword>
<evidence type="ECO:0000256" key="4">
    <source>
        <dbReference type="ARBA" id="ARBA00022741"/>
    </source>
</evidence>
<evidence type="ECO:0000313" key="9">
    <source>
        <dbReference type="EMBL" id="KAF8690505.1"/>
    </source>
</evidence>
<dbReference type="InterPro" id="IPR038005">
    <property type="entry name" value="RX-like_CC"/>
</dbReference>
<evidence type="ECO:0000313" key="10">
    <source>
        <dbReference type="Proteomes" id="UP000636709"/>
    </source>
</evidence>
<dbReference type="InterPro" id="IPR042197">
    <property type="entry name" value="Apaf_helical"/>
</dbReference>
<dbReference type="InterPro" id="IPR044974">
    <property type="entry name" value="Disease_R_plants"/>
</dbReference>
<dbReference type="SUPFAM" id="SSF52540">
    <property type="entry name" value="P-loop containing nucleoside triphosphate hydrolases"/>
    <property type="match status" value="1"/>
</dbReference>
<feature type="domain" description="Disease resistance N-terminal" evidence="7">
    <location>
        <begin position="7"/>
        <end position="91"/>
    </location>
</feature>
<keyword evidence="3" id="KW-0677">Repeat</keyword>
<gene>
    <name evidence="9" type="ORF">HU200_040863</name>
</gene>
<dbReference type="InterPro" id="IPR058922">
    <property type="entry name" value="WHD_DRP"/>
</dbReference>
<keyword evidence="5" id="KW-0611">Plant defense</keyword>
<evidence type="ECO:0000256" key="6">
    <source>
        <dbReference type="SAM" id="Coils"/>
    </source>
</evidence>
<comment type="caution">
    <text evidence="9">The sequence shown here is derived from an EMBL/GenBank/DDBJ whole genome shotgun (WGS) entry which is preliminary data.</text>
</comment>
<dbReference type="Proteomes" id="UP000636709">
    <property type="component" value="Unassembled WGS sequence"/>
</dbReference>
<dbReference type="InterPro" id="IPR027417">
    <property type="entry name" value="P-loop_NTPase"/>
</dbReference>
<evidence type="ECO:0000256" key="5">
    <source>
        <dbReference type="ARBA" id="ARBA00022821"/>
    </source>
</evidence>
<dbReference type="GO" id="GO:0043531">
    <property type="term" value="F:ADP binding"/>
    <property type="evidence" value="ECO:0007669"/>
    <property type="project" value="InterPro"/>
</dbReference>
<reference evidence="9" key="1">
    <citation type="submission" date="2020-07" db="EMBL/GenBank/DDBJ databases">
        <title>Genome sequence and genetic diversity analysis of an under-domesticated orphan crop, white fonio (Digitaria exilis).</title>
        <authorList>
            <person name="Bennetzen J.L."/>
            <person name="Chen S."/>
            <person name="Ma X."/>
            <person name="Wang X."/>
            <person name="Yssel A.E.J."/>
            <person name="Chaluvadi S.R."/>
            <person name="Johnson M."/>
            <person name="Gangashetty P."/>
            <person name="Hamidou F."/>
            <person name="Sanogo M.D."/>
            <person name="Zwaenepoel A."/>
            <person name="Wallace J."/>
            <person name="Van De Peer Y."/>
            <person name="Van Deynze A."/>
        </authorList>
    </citation>
    <scope>NUCLEOTIDE SEQUENCE</scope>
    <source>
        <tissue evidence="9">Leaves</tissue>
    </source>
</reference>
<dbReference type="Pfam" id="PF18052">
    <property type="entry name" value="Rx_N"/>
    <property type="match status" value="1"/>
</dbReference>
<evidence type="ECO:0000256" key="2">
    <source>
        <dbReference type="ARBA" id="ARBA00022614"/>
    </source>
</evidence>
<dbReference type="AlphaFoldDB" id="A0A835B9B5"/>
<dbReference type="GO" id="GO:0002758">
    <property type="term" value="P:innate immune response-activating signaling pathway"/>
    <property type="evidence" value="ECO:0007669"/>
    <property type="project" value="UniProtKB-ARBA"/>
</dbReference>
<dbReference type="Gene3D" id="1.20.5.4130">
    <property type="match status" value="1"/>
</dbReference>
<keyword evidence="4" id="KW-0547">Nucleotide-binding</keyword>
<dbReference type="OrthoDB" id="681638at2759"/>
<dbReference type="GO" id="GO:0009626">
    <property type="term" value="P:plant-type hypersensitive response"/>
    <property type="evidence" value="ECO:0007669"/>
    <property type="project" value="UniProtKB-ARBA"/>
</dbReference>
<evidence type="ECO:0008006" key="11">
    <source>
        <dbReference type="Google" id="ProtNLM"/>
    </source>
</evidence>
<dbReference type="PANTHER" id="PTHR23155:SF1201">
    <property type="entry name" value="OS02G0301800 PROTEIN"/>
    <property type="match status" value="1"/>
</dbReference>
<comment type="similarity">
    <text evidence="1">Belongs to the disease resistance NB-LRR family.</text>
</comment>
<protein>
    <recommendedName>
        <fullName evidence="11">Rx N-terminal domain-containing protein</fullName>
    </recommendedName>
</protein>